<evidence type="ECO:0000256" key="1">
    <source>
        <dbReference type="ARBA" id="ARBA00022837"/>
    </source>
</evidence>
<feature type="region of interest" description="Disordered" evidence="2">
    <location>
        <begin position="251"/>
        <end position="270"/>
    </location>
</feature>
<feature type="compositionally biased region" description="Basic and acidic residues" evidence="2">
    <location>
        <begin position="257"/>
        <end position="270"/>
    </location>
</feature>
<feature type="domain" description="EF-hand" evidence="3">
    <location>
        <begin position="125"/>
        <end position="151"/>
    </location>
</feature>
<dbReference type="InterPro" id="IPR002048">
    <property type="entry name" value="EF_hand_dom"/>
</dbReference>
<name>A0A6V2RHW0_EMIHU</name>
<dbReference type="SUPFAM" id="SSF47473">
    <property type="entry name" value="EF-hand"/>
    <property type="match status" value="2"/>
</dbReference>
<gene>
    <name evidence="4" type="ORF">EHUX00137_LOCUS19140</name>
</gene>
<evidence type="ECO:0000256" key="2">
    <source>
        <dbReference type="SAM" id="MobiDB-lite"/>
    </source>
</evidence>
<proteinExistence type="predicted"/>
<dbReference type="PANTHER" id="PTHR10827:SF85">
    <property type="entry name" value="CALCIUM-BINDING PROTEIN"/>
    <property type="match status" value="1"/>
</dbReference>
<evidence type="ECO:0000313" key="4">
    <source>
        <dbReference type="EMBL" id="CAE0552040.1"/>
    </source>
</evidence>
<protein>
    <recommendedName>
        <fullName evidence="3">EF-hand domain-containing protein</fullName>
    </recommendedName>
</protein>
<accession>A0A6V2RHW0</accession>
<dbReference type="InterPro" id="IPR011992">
    <property type="entry name" value="EF-hand-dom_pair"/>
</dbReference>
<keyword evidence="1" id="KW-0106">Calcium</keyword>
<dbReference type="EMBL" id="HBIR01024930">
    <property type="protein sequence ID" value="CAE0552040.1"/>
    <property type="molecule type" value="Transcribed_RNA"/>
</dbReference>
<dbReference type="Gene3D" id="1.10.238.10">
    <property type="entry name" value="EF-hand"/>
    <property type="match status" value="2"/>
</dbReference>
<organism evidence="4">
    <name type="scientific">Emiliania huxleyi</name>
    <name type="common">Coccolithophore</name>
    <name type="synonym">Pontosphaera huxleyi</name>
    <dbReference type="NCBI Taxonomy" id="2903"/>
    <lineage>
        <taxon>Eukaryota</taxon>
        <taxon>Haptista</taxon>
        <taxon>Haptophyta</taxon>
        <taxon>Prymnesiophyceae</taxon>
        <taxon>Isochrysidales</taxon>
        <taxon>Noelaerhabdaceae</taxon>
        <taxon>Emiliania</taxon>
    </lineage>
</organism>
<dbReference type="SMART" id="SM00054">
    <property type="entry name" value="EFh"/>
    <property type="match status" value="4"/>
</dbReference>
<dbReference type="PROSITE" id="PS50222">
    <property type="entry name" value="EF_HAND_2"/>
    <property type="match status" value="2"/>
</dbReference>
<evidence type="ECO:0000259" key="3">
    <source>
        <dbReference type="PROSITE" id="PS50222"/>
    </source>
</evidence>
<sequence>MRSALLIVAAAGQMQIQSMSGAQMRILHAAMDEDSDGRVTIAEGAKLVRRLRTALMLRQSAPIMQTMDTDRDGYLSAEEFRADLEHMDVKGKRTIEDSFDGFDTDRDGRLAAEEALPLFTFLLPFQKLDTDLDGRLTLSEFQEVAAERLASAGPEERKKAAREGRTIFAGLDLDGDERVNATEHYSYHSGIWAGIAALRELLGLADSDADGQVSADELAECRFHAKFGGSAAYHHSRDWIKVLEEAVAGLQQQQQAKAKEDRRGGQKEEL</sequence>
<dbReference type="GO" id="GO:0005509">
    <property type="term" value="F:calcium ion binding"/>
    <property type="evidence" value="ECO:0007669"/>
    <property type="project" value="InterPro"/>
</dbReference>
<reference evidence="4" key="1">
    <citation type="submission" date="2021-01" db="EMBL/GenBank/DDBJ databases">
        <authorList>
            <person name="Corre E."/>
            <person name="Pelletier E."/>
            <person name="Niang G."/>
            <person name="Scheremetjew M."/>
            <person name="Finn R."/>
            <person name="Kale V."/>
            <person name="Holt S."/>
            <person name="Cochrane G."/>
            <person name="Meng A."/>
            <person name="Brown T."/>
            <person name="Cohen L."/>
        </authorList>
    </citation>
    <scope>NUCLEOTIDE SEQUENCE</scope>
    <source>
        <strain evidence="4">379</strain>
    </source>
</reference>
<feature type="domain" description="EF-hand" evidence="3">
    <location>
        <begin position="63"/>
        <end position="90"/>
    </location>
</feature>
<dbReference type="PROSITE" id="PS00018">
    <property type="entry name" value="EF_HAND_1"/>
    <property type="match status" value="2"/>
</dbReference>
<dbReference type="Pfam" id="PF13202">
    <property type="entry name" value="EF-hand_5"/>
    <property type="match status" value="3"/>
</dbReference>
<dbReference type="InterPro" id="IPR018247">
    <property type="entry name" value="EF_Hand_1_Ca_BS"/>
</dbReference>
<dbReference type="PANTHER" id="PTHR10827">
    <property type="entry name" value="RETICULOCALBIN"/>
    <property type="match status" value="1"/>
</dbReference>
<dbReference type="AlphaFoldDB" id="A0A6V2RHW0"/>